<dbReference type="InterPro" id="IPR036388">
    <property type="entry name" value="WH-like_DNA-bd_sf"/>
</dbReference>
<sequence length="234" mass="25057">MDRVAAILEIVAPIRQGLTLAALAERLQAPKSSIHELVNGLVATGYLVERDHRFGLGPAPFILSLNGNRLATQDIDRDLLPRVHAEVGCSVLIGVQVGMSLVYIDQIGDEPALEFAARNHSRRSLYATASGKAILAAMPVREMDALLHSATSQEQPEVERFLADLPDIRATGLAYNPGLTVPNVYSVATVLRRPDGEIIGAVCAIGRAELQDSLPGIGRRVQAILAEQRATTSA</sequence>
<dbReference type="EMBL" id="BAABGT010000115">
    <property type="protein sequence ID" value="GAA4558793.1"/>
    <property type="molecule type" value="Genomic_DNA"/>
</dbReference>
<accession>A0ABP8S3D5</accession>
<dbReference type="PANTHER" id="PTHR30136">
    <property type="entry name" value="HELIX-TURN-HELIX TRANSCRIPTIONAL REGULATOR, ICLR FAMILY"/>
    <property type="match status" value="1"/>
</dbReference>
<dbReference type="PROSITE" id="PS51077">
    <property type="entry name" value="HTH_ICLR"/>
    <property type="match status" value="1"/>
</dbReference>
<keyword evidence="7" id="KW-1185">Reference proteome</keyword>
<evidence type="ECO:0000259" key="4">
    <source>
        <dbReference type="PROSITE" id="PS51077"/>
    </source>
</evidence>
<evidence type="ECO:0000256" key="2">
    <source>
        <dbReference type="ARBA" id="ARBA00023125"/>
    </source>
</evidence>
<proteinExistence type="predicted"/>
<gene>
    <name evidence="6" type="ORF">GCM10023175_65610</name>
</gene>
<evidence type="ECO:0000313" key="7">
    <source>
        <dbReference type="Proteomes" id="UP001501598"/>
    </source>
</evidence>
<feature type="domain" description="HTH iclR-type" evidence="4">
    <location>
        <begin position="1"/>
        <end position="58"/>
    </location>
</feature>
<organism evidence="6 7">
    <name type="scientific">Pseudonocardia xishanensis</name>
    <dbReference type="NCBI Taxonomy" id="630995"/>
    <lineage>
        <taxon>Bacteria</taxon>
        <taxon>Bacillati</taxon>
        <taxon>Actinomycetota</taxon>
        <taxon>Actinomycetes</taxon>
        <taxon>Pseudonocardiales</taxon>
        <taxon>Pseudonocardiaceae</taxon>
        <taxon>Pseudonocardia</taxon>
    </lineage>
</organism>
<dbReference type="Gene3D" id="1.10.10.10">
    <property type="entry name" value="Winged helix-like DNA-binding domain superfamily/Winged helix DNA-binding domain"/>
    <property type="match status" value="1"/>
</dbReference>
<evidence type="ECO:0000259" key="5">
    <source>
        <dbReference type="PROSITE" id="PS51078"/>
    </source>
</evidence>
<evidence type="ECO:0000256" key="1">
    <source>
        <dbReference type="ARBA" id="ARBA00023015"/>
    </source>
</evidence>
<evidence type="ECO:0000313" key="6">
    <source>
        <dbReference type="EMBL" id="GAA4558793.1"/>
    </source>
</evidence>
<dbReference type="Pfam" id="PF09339">
    <property type="entry name" value="HTH_IclR"/>
    <property type="match status" value="1"/>
</dbReference>
<dbReference type="PANTHER" id="PTHR30136:SF35">
    <property type="entry name" value="HTH-TYPE TRANSCRIPTIONAL REGULATOR RV1719"/>
    <property type="match status" value="1"/>
</dbReference>
<dbReference type="InterPro" id="IPR005471">
    <property type="entry name" value="Tscrpt_reg_IclR_N"/>
</dbReference>
<keyword evidence="1" id="KW-0805">Transcription regulation</keyword>
<reference evidence="7" key="1">
    <citation type="journal article" date="2019" name="Int. J. Syst. Evol. Microbiol.">
        <title>The Global Catalogue of Microorganisms (GCM) 10K type strain sequencing project: providing services to taxonomists for standard genome sequencing and annotation.</title>
        <authorList>
            <consortium name="The Broad Institute Genomics Platform"/>
            <consortium name="The Broad Institute Genome Sequencing Center for Infectious Disease"/>
            <person name="Wu L."/>
            <person name="Ma J."/>
        </authorList>
    </citation>
    <scope>NUCLEOTIDE SEQUENCE [LARGE SCALE GENOMIC DNA]</scope>
    <source>
        <strain evidence="7">JCM 17906</strain>
    </source>
</reference>
<comment type="caution">
    <text evidence="6">The sequence shown here is derived from an EMBL/GenBank/DDBJ whole genome shotgun (WGS) entry which is preliminary data.</text>
</comment>
<name>A0ABP8S3D5_9PSEU</name>
<dbReference type="SUPFAM" id="SSF46785">
    <property type="entry name" value="Winged helix' DNA-binding domain"/>
    <property type="match status" value="1"/>
</dbReference>
<keyword evidence="3" id="KW-0804">Transcription</keyword>
<evidence type="ECO:0000256" key="3">
    <source>
        <dbReference type="ARBA" id="ARBA00023163"/>
    </source>
</evidence>
<dbReference type="InterPro" id="IPR029016">
    <property type="entry name" value="GAF-like_dom_sf"/>
</dbReference>
<keyword evidence="2" id="KW-0238">DNA-binding</keyword>
<dbReference type="InterPro" id="IPR050707">
    <property type="entry name" value="HTH_MetabolicPath_Reg"/>
</dbReference>
<dbReference type="PROSITE" id="PS51078">
    <property type="entry name" value="ICLR_ED"/>
    <property type="match status" value="1"/>
</dbReference>
<dbReference type="Gene3D" id="3.30.450.40">
    <property type="match status" value="1"/>
</dbReference>
<dbReference type="Pfam" id="PF01614">
    <property type="entry name" value="IclR_C"/>
    <property type="match status" value="1"/>
</dbReference>
<dbReference type="Proteomes" id="UP001501598">
    <property type="component" value="Unassembled WGS sequence"/>
</dbReference>
<dbReference type="InterPro" id="IPR036390">
    <property type="entry name" value="WH_DNA-bd_sf"/>
</dbReference>
<dbReference type="SUPFAM" id="SSF55781">
    <property type="entry name" value="GAF domain-like"/>
    <property type="match status" value="1"/>
</dbReference>
<dbReference type="InterPro" id="IPR014757">
    <property type="entry name" value="Tscrpt_reg_IclR_C"/>
</dbReference>
<feature type="domain" description="IclR-ED" evidence="5">
    <location>
        <begin position="61"/>
        <end position="234"/>
    </location>
</feature>
<protein>
    <submittedName>
        <fullName evidence="6">Helix-turn-helix domain-containing protein</fullName>
    </submittedName>
</protein>